<keyword evidence="6" id="KW-0472">Membrane</keyword>
<protein>
    <recommendedName>
        <fullName evidence="7">Protein kinase domain-containing protein</fullName>
    </recommendedName>
</protein>
<dbReference type="Proteomes" id="UP000023152">
    <property type="component" value="Unassembled WGS sequence"/>
</dbReference>
<evidence type="ECO:0000256" key="4">
    <source>
        <dbReference type="ARBA" id="ARBA00022777"/>
    </source>
</evidence>
<evidence type="ECO:0000313" key="9">
    <source>
        <dbReference type="Proteomes" id="UP000023152"/>
    </source>
</evidence>
<dbReference type="GO" id="GO:0004674">
    <property type="term" value="F:protein serine/threonine kinase activity"/>
    <property type="evidence" value="ECO:0007669"/>
    <property type="project" value="UniProtKB-KW"/>
</dbReference>
<evidence type="ECO:0000256" key="5">
    <source>
        <dbReference type="ARBA" id="ARBA00022840"/>
    </source>
</evidence>
<gene>
    <name evidence="8" type="ORF">RFI_29513</name>
</gene>
<organism evidence="8 9">
    <name type="scientific">Reticulomyxa filosa</name>
    <dbReference type="NCBI Taxonomy" id="46433"/>
    <lineage>
        <taxon>Eukaryota</taxon>
        <taxon>Sar</taxon>
        <taxon>Rhizaria</taxon>
        <taxon>Retaria</taxon>
        <taxon>Foraminifera</taxon>
        <taxon>Monothalamids</taxon>
        <taxon>Reticulomyxidae</taxon>
        <taxon>Reticulomyxa</taxon>
    </lineage>
</organism>
<dbReference type="AlphaFoldDB" id="X6M344"/>
<dbReference type="InterPro" id="IPR000719">
    <property type="entry name" value="Prot_kinase_dom"/>
</dbReference>
<dbReference type="SMART" id="SM00220">
    <property type="entry name" value="S_TKc"/>
    <property type="match status" value="1"/>
</dbReference>
<evidence type="ECO:0000256" key="6">
    <source>
        <dbReference type="SAM" id="Phobius"/>
    </source>
</evidence>
<dbReference type="GO" id="GO:0005524">
    <property type="term" value="F:ATP binding"/>
    <property type="evidence" value="ECO:0007669"/>
    <property type="project" value="UniProtKB-KW"/>
</dbReference>
<dbReference type="Gene3D" id="1.10.510.10">
    <property type="entry name" value="Transferase(Phosphotransferase) domain 1"/>
    <property type="match status" value="1"/>
</dbReference>
<dbReference type="PANTHER" id="PTHR24349">
    <property type="entry name" value="SERINE/THREONINE-PROTEIN KINASE"/>
    <property type="match status" value="1"/>
</dbReference>
<keyword evidence="5" id="KW-0067">ATP-binding</keyword>
<dbReference type="PROSITE" id="PS50011">
    <property type="entry name" value="PROTEIN_KINASE_DOM"/>
    <property type="match status" value="1"/>
</dbReference>
<feature type="domain" description="Protein kinase" evidence="7">
    <location>
        <begin position="1"/>
        <end position="255"/>
    </location>
</feature>
<keyword evidence="3" id="KW-0547">Nucleotide-binding</keyword>
<reference evidence="8 9" key="1">
    <citation type="journal article" date="2013" name="Curr. Biol.">
        <title>The Genome of the Foraminiferan Reticulomyxa filosa.</title>
        <authorList>
            <person name="Glockner G."/>
            <person name="Hulsmann N."/>
            <person name="Schleicher M."/>
            <person name="Noegel A.A."/>
            <person name="Eichinger L."/>
            <person name="Gallinger C."/>
            <person name="Pawlowski J."/>
            <person name="Sierra R."/>
            <person name="Euteneuer U."/>
            <person name="Pillet L."/>
            <person name="Moustafa A."/>
            <person name="Platzer M."/>
            <person name="Groth M."/>
            <person name="Szafranski K."/>
            <person name="Schliwa M."/>
        </authorList>
    </citation>
    <scope>NUCLEOTIDE SEQUENCE [LARGE SCALE GENOMIC DNA]</scope>
</reference>
<keyword evidence="9" id="KW-1185">Reference proteome</keyword>
<feature type="transmembrane region" description="Helical" evidence="6">
    <location>
        <begin position="173"/>
        <end position="194"/>
    </location>
</feature>
<dbReference type="EMBL" id="ASPP01025624">
    <property type="protein sequence ID" value="ETO07877.1"/>
    <property type="molecule type" value="Genomic_DNA"/>
</dbReference>
<dbReference type="OrthoDB" id="4062651at2759"/>
<feature type="transmembrane region" description="Helical" evidence="6">
    <location>
        <begin position="246"/>
        <end position="265"/>
    </location>
</feature>
<dbReference type="InterPro" id="IPR011009">
    <property type="entry name" value="Kinase-like_dom_sf"/>
</dbReference>
<dbReference type="PROSITE" id="PS00108">
    <property type="entry name" value="PROTEIN_KINASE_ST"/>
    <property type="match status" value="1"/>
</dbReference>
<keyword evidence="1" id="KW-0723">Serine/threonine-protein kinase</keyword>
<dbReference type="InterPro" id="IPR050205">
    <property type="entry name" value="CDPK_Ser/Thr_kinases"/>
</dbReference>
<name>X6M344_RETFI</name>
<keyword evidence="6" id="KW-0812">Transmembrane</keyword>
<keyword evidence="6" id="KW-1133">Transmembrane helix</keyword>
<evidence type="ECO:0000256" key="2">
    <source>
        <dbReference type="ARBA" id="ARBA00022679"/>
    </source>
</evidence>
<evidence type="ECO:0000259" key="7">
    <source>
        <dbReference type="PROSITE" id="PS50011"/>
    </source>
</evidence>
<feature type="transmembrane region" description="Helical" evidence="6">
    <location>
        <begin position="132"/>
        <end position="152"/>
    </location>
</feature>
<evidence type="ECO:0000256" key="1">
    <source>
        <dbReference type="ARBA" id="ARBA00022527"/>
    </source>
</evidence>
<dbReference type="InterPro" id="IPR008271">
    <property type="entry name" value="Ser/Thr_kinase_AS"/>
</dbReference>
<sequence length="285" mass="33464">MRTNIMYVYMYMLGGELFEHLISYNGNGIHELTAKEVMRQVCNAVKHLHDQGFAHRDIKAENILVETPLQGRPELKLCNFGLVKQLSQPNKFFFFFIFSKVLLFIHVYINNRNNSDSNKIVNINAMHTLCGTLHYVAPEILNGLFCFFVGLWENYSNWGCISVFFKKKGSCSYNLNVDIWSLGVLMYVMLYGVYPFDGDTEEEMRESIANGLEEVNNEDSHALVSKSAQDLLHRCLEVNPSKRITINQLLTHSWLSHYIYYFLFFRKIKRHVKYRKRWIPSQFKK</sequence>
<dbReference type="Pfam" id="PF00069">
    <property type="entry name" value="Pkinase"/>
    <property type="match status" value="1"/>
</dbReference>
<comment type="caution">
    <text evidence="8">The sequence shown here is derived from an EMBL/GenBank/DDBJ whole genome shotgun (WGS) entry which is preliminary data.</text>
</comment>
<keyword evidence="4" id="KW-0418">Kinase</keyword>
<evidence type="ECO:0000256" key="3">
    <source>
        <dbReference type="ARBA" id="ARBA00022741"/>
    </source>
</evidence>
<dbReference type="SUPFAM" id="SSF56112">
    <property type="entry name" value="Protein kinase-like (PK-like)"/>
    <property type="match status" value="1"/>
</dbReference>
<proteinExistence type="predicted"/>
<evidence type="ECO:0000313" key="8">
    <source>
        <dbReference type="EMBL" id="ETO07877.1"/>
    </source>
</evidence>
<accession>X6M344</accession>
<keyword evidence="2" id="KW-0808">Transferase</keyword>
<feature type="transmembrane region" description="Helical" evidence="6">
    <location>
        <begin position="92"/>
        <end position="109"/>
    </location>
</feature>